<feature type="binding site" evidence="8">
    <location>
        <begin position="209"/>
        <end position="215"/>
    </location>
    <ligand>
        <name>ATP</name>
        <dbReference type="ChEBI" id="CHEBI:30616"/>
    </ligand>
</feature>
<evidence type="ECO:0000256" key="7">
    <source>
        <dbReference type="ARBA" id="ARBA00022840"/>
    </source>
</evidence>
<dbReference type="EC" id="2.7.2.11" evidence="8"/>
<dbReference type="InterPro" id="IPR011529">
    <property type="entry name" value="Glu_5kinase"/>
</dbReference>
<evidence type="ECO:0000259" key="9">
    <source>
        <dbReference type="Pfam" id="PF00696"/>
    </source>
</evidence>
<sequence>MRKPRIVLKVGTSTLTAGTDRISRGKIEDIARQLIELRDTYDIIIVSSGAVATARQFINLSAWDSNQLPSKQALSAIGQPKLLQIYAEVFADFGLKVAQCLMTYKDFDNEESKKNTRNTVNELLMHGFIPVFNENDTVAVEELILGDNDKLSALVATLVSAEKLIIASDVEGLFDKNPNLYSEAQLIREVHELDTVDQYIEERENGLGTGGMTSKISAVKICFDQNIEVFLLNGAHPNFLIQSLNGELGFTRFSPIASN</sequence>
<comment type="caution">
    <text evidence="10">The sequence shown here is derived from an EMBL/GenBank/DDBJ whole genome shotgun (WGS) entry which is preliminary data.</text>
</comment>
<dbReference type="InterPro" id="IPR041739">
    <property type="entry name" value="G5K_ProB"/>
</dbReference>
<dbReference type="CDD" id="cd04242">
    <property type="entry name" value="AAK_G5K_ProB"/>
    <property type="match status" value="1"/>
</dbReference>
<comment type="subcellular location">
    <subcellularLocation>
        <location evidence="8">Cytoplasm</location>
    </subcellularLocation>
</comment>
<evidence type="ECO:0000313" key="11">
    <source>
        <dbReference type="Proteomes" id="UP000245535"/>
    </source>
</evidence>
<dbReference type="SUPFAM" id="SSF53633">
    <property type="entry name" value="Carbamate kinase-like"/>
    <property type="match status" value="1"/>
</dbReference>
<dbReference type="Pfam" id="PF00696">
    <property type="entry name" value="AA_kinase"/>
    <property type="match status" value="1"/>
</dbReference>
<keyword evidence="2 8" id="KW-0028">Amino-acid biosynthesis</keyword>
<dbReference type="GO" id="GO:0004349">
    <property type="term" value="F:glutamate 5-kinase activity"/>
    <property type="evidence" value="ECO:0007669"/>
    <property type="project" value="UniProtKB-UniRule"/>
</dbReference>
<accession>A0A315ZD80</accession>
<dbReference type="Gene3D" id="3.40.1160.10">
    <property type="entry name" value="Acetylglutamate kinase-like"/>
    <property type="match status" value="1"/>
</dbReference>
<evidence type="ECO:0000256" key="2">
    <source>
        <dbReference type="ARBA" id="ARBA00022605"/>
    </source>
</evidence>
<evidence type="ECO:0000256" key="1">
    <source>
        <dbReference type="ARBA" id="ARBA00022490"/>
    </source>
</evidence>
<keyword evidence="3 8" id="KW-0641">Proline biosynthesis</keyword>
<dbReference type="RefSeq" id="WP_109617321.1">
    <property type="nucleotide sequence ID" value="NZ_QGDO01000002.1"/>
</dbReference>
<organism evidence="10 11">
    <name type="scientific">Sediminitomix flava</name>
    <dbReference type="NCBI Taxonomy" id="379075"/>
    <lineage>
        <taxon>Bacteria</taxon>
        <taxon>Pseudomonadati</taxon>
        <taxon>Bacteroidota</taxon>
        <taxon>Cytophagia</taxon>
        <taxon>Cytophagales</taxon>
        <taxon>Flammeovirgaceae</taxon>
        <taxon>Sediminitomix</taxon>
    </lineage>
</organism>
<dbReference type="FunFam" id="3.40.1160.10:FF:000006">
    <property type="entry name" value="Glutamate 5-kinase"/>
    <property type="match status" value="1"/>
</dbReference>
<dbReference type="InterPro" id="IPR036393">
    <property type="entry name" value="AceGlu_kinase-like_sf"/>
</dbReference>
<evidence type="ECO:0000256" key="8">
    <source>
        <dbReference type="HAMAP-Rule" id="MF_00456"/>
    </source>
</evidence>
<dbReference type="OrthoDB" id="9804434at2"/>
<gene>
    <name evidence="8" type="primary">proB</name>
    <name evidence="10" type="ORF">BC781_102627</name>
</gene>
<dbReference type="PANTHER" id="PTHR43654">
    <property type="entry name" value="GLUTAMATE 5-KINASE"/>
    <property type="match status" value="1"/>
</dbReference>
<feature type="binding site" evidence="8">
    <location>
        <position position="9"/>
    </location>
    <ligand>
        <name>ATP</name>
        <dbReference type="ChEBI" id="CHEBI:30616"/>
    </ligand>
</feature>
<dbReference type="GO" id="GO:0005524">
    <property type="term" value="F:ATP binding"/>
    <property type="evidence" value="ECO:0007669"/>
    <property type="project" value="UniProtKB-KW"/>
</dbReference>
<comment type="similarity">
    <text evidence="8">Belongs to the glutamate 5-kinase family.</text>
</comment>
<feature type="binding site" evidence="8">
    <location>
        <position position="136"/>
    </location>
    <ligand>
        <name>substrate</name>
    </ligand>
</feature>
<dbReference type="Proteomes" id="UP000245535">
    <property type="component" value="Unassembled WGS sequence"/>
</dbReference>
<feature type="binding site" evidence="8">
    <location>
        <begin position="168"/>
        <end position="169"/>
    </location>
    <ligand>
        <name>ATP</name>
        <dbReference type="ChEBI" id="CHEBI:30616"/>
    </ligand>
</feature>
<dbReference type="UniPathway" id="UPA00098">
    <property type="reaction ID" value="UER00359"/>
</dbReference>
<keyword evidence="6 8" id="KW-0418">Kinase</keyword>
<evidence type="ECO:0000256" key="5">
    <source>
        <dbReference type="ARBA" id="ARBA00022741"/>
    </source>
</evidence>
<dbReference type="InterPro" id="IPR001048">
    <property type="entry name" value="Asp/Glu/Uridylate_kinase"/>
</dbReference>
<feature type="binding site" evidence="8">
    <location>
        <position position="48"/>
    </location>
    <ligand>
        <name>substrate</name>
    </ligand>
</feature>
<keyword evidence="7 8" id="KW-0067">ATP-binding</keyword>
<evidence type="ECO:0000256" key="3">
    <source>
        <dbReference type="ARBA" id="ARBA00022650"/>
    </source>
</evidence>
<comment type="catalytic activity">
    <reaction evidence="8">
        <text>L-glutamate + ATP = L-glutamyl 5-phosphate + ADP</text>
        <dbReference type="Rhea" id="RHEA:14877"/>
        <dbReference type="ChEBI" id="CHEBI:29985"/>
        <dbReference type="ChEBI" id="CHEBI:30616"/>
        <dbReference type="ChEBI" id="CHEBI:58274"/>
        <dbReference type="ChEBI" id="CHEBI:456216"/>
        <dbReference type="EC" id="2.7.2.11"/>
    </reaction>
</comment>
<dbReference type="PIRSF" id="PIRSF000729">
    <property type="entry name" value="GK"/>
    <property type="match status" value="1"/>
</dbReference>
<keyword evidence="1 8" id="KW-0963">Cytoplasm</keyword>
<dbReference type="PRINTS" id="PR00474">
    <property type="entry name" value="GLU5KINASE"/>
</dbReference>
<dbReference type="PANTHER" id="PTHR43654:SF1">
    <property type="entry name" value="ISOPENTENYL PHOSPHATE KINASE"/>
    <property type="match status" value="1"/>
</dbReference>
<feature type="binding site" evidence="8">
    <location>
        <position position="148"/>
    </location>
    <ligand>
        <name>substrate</name>
    </ligand>
</feature>
<keyword evidence="4 8" id="KW-0808">Transferase</keyword>
<evidence type="ECO:0000313" key="10">
    <source>
        <dbReference type="EMBL" id="PWJ43079.1"/>
    </source>
</evidence>
<comment type="function">
    <text evidence="8">Catalyzes the transfer of a phosphate group to glutamate to form L-glutamate 5-phosphate.</text>
</comment>
<dbReference type="AlphaFoldDB" id="A0A315ZD80"/>
<reference evidence="10 11" key="1">
    <citation type="submission" date="2018-03" db="EMBL/GenBank/DDBJ databases">
        <title>Genomic Encyclopedia of Archaeal and Bacterial Type Strains, Phase II (KMG-II): from individual species to whole genera.</title>
        <authorList>
            <person name="Goeker M."/>
        </authorList>
    </citation>
    <scope>NUCLEOTIDE SEQUENCE [LARGE SCALE GENOMIC DNA]</scope>
    <source>
        <strain evidence="10 11">DSM 28229</strain>
    </source>
</reference>
<protein>
    <recommendedName>
        <fullName evidence="8">Glutamate 5-kinase</fullName>
        <ecNumber evidence="8">2.7.2.11</ecNumber>
    </recommendedName>
    <alternativeName>
        <fullName evidence="8">Gamma-glutamyl kinase</fullName>
        <shortName evidence="8">GK</shortName>
    </alternativeName>
</protein>
<keyword evidence="11" id="KW-1185">Reference proteome</keyword>
<feature type="domain" description="Aspartate/glutamate/uridylate kinase" evidence="9">
    <location>
        <begin position="5"/>
        <end position="233"/>
    </location>
</feature>
<dbReference type="GO" id="GO:0055129">
    <property type="term" value="P:L-proline biosynthetic process"/>
    <property type="evidence" value="ECO:0007669"/>
    <property type="project" value="UniProtKB-UniRule"/>
</dbReference>
<dbReference type="EMBL" id="QGDO01000002">
    <property type="protein sequence ID" value="PWJ43079.1"/>
    <property type="molecule type" value="Genomic_DNA"/>
</dbReference>
<dbReference type="InterPro" id="IPR001057">
    <property type="entry name" value="Glu/AcGlu_kinase"/>
</dbReference>
<proteinExistence type="inferred from homology"/>
<evidence type="ECO:0000256" key="4">
    <source>
        <dbReference type="ARBA" id="ARBA00022679"/>
    </source>
</evidence>
<dbReference type="HAMAP" id="MF_00456">
    <property type="entry name" value="ProB"/>
    <property type="match status" value="1"/>
</dbReference>
<evidence type="ECO:0000256" key="6">
    <source>
        <dbReference type="ARBA" id="ARBA00022777"/>
    </source>
</evidence>
<dbReference type="InterPro" id="IPR005715">
    <property type="entry name" value="Glu_5kinase/COase_Synthase"/>
</dbReference>
<keyword evidence="5 8" id="KW-0547">Nucleotide-binding</keyword>
<comment type="pathway">
    <text evidence="8">Amino-acid biosynthesis; L-proline biosynthesis; L-glutamate 5-semialdehyde from L-glutamate: step 1/2.</text>
</comment>
<dbReference type="NCBIfam" id="TIGR01027">
    <property type="entry name" value="proB"/>
    <property type="match status" value="1"/>
</dbReference>
<name>A0A315ZD80_SEDFL</name>
<dbReference type="GO" id="GO:0005829">
    <property type="term" value="C:cytosol"/>
    <property type="evidence" value="ECO:0007669"/>
    <property type="project" value="TreeGrafter"/>
</dbReference>